<reference evidence="1 2" key="1">
    <citation type="journal article" date="2024" name="J. Plant Pathol.">
        <title>Sequence and assembly of the genome of Seiridium unicorne, isolate CBS 538.82, causal agent of cypress canker disease.</title>
        <authorList>
            <person name="Scali E."/>
            <person name="Rocca G.D."/>
            <person name="Danti R."/>
            <person name="Garbelotto M."/>
            <person name="Barberini S."/>
            <person name="Baroncelli R."/>
            <person name="Emiliani G."/>
        </authorList>
    </citation>
    <scope>NUCLEOTIDE SEQUENCE [LARGE SCALE GENOMIC DNA]</scope>
    <source>
        <strain evidence="1 2">BM-138-508</strain>
    </source>
</reference>
<sequence>MATSSPIPVLLCGKFPSHIQATTEIVKPEYRVIKVCRSPAEAESTITSLVSPSTTSATIDGVDYPRPRVIIMGGGYSPADFAAIYDTVDGAKSMPWVRPIGTKPGGPGLPAGPPPAEEIAGRVRRTLDEHAEEIREGKGAGEVWWM</sequence>
<gene>
    <name evidence="1" type="ORF">SUNI508_11949</name>
</gene>
<comment type="caution">
    <text evidence="1">The sequence shown here is derived from an EMBL/GenBank/DDBJ whole genome shotgun (WGS) entry which is preliminary data.</text>
</comment>
<evidence type="ECO:0000313" key="1">
    <source>
        <dbReference type="EMBL" id="KAK9413173.1"/>
    </source>
</evidence>
<accession>A0ABR2UFA6</accession>
<protein>
    <submittedName>
        <fullName evidence="1">Uncharacterized protein</fullName>
    </submittedName>
</protein>
<organism evidence="1 2">
    <name type="scientific">Seiridium unicorne</name>
    <dbReference type="NCBI Taxonomy" id="138068"/>
    <lineage>
        <taxon>Eukaryota</taxon>
        <taxon>Fungi</taxon>
        <taxon>Dikarya</taxon>
        <taxon>Ascomycota</taxon>
        <taxon>Pezizomycotina</taxon>
        <taxon>Sordariomycetes</taxon>
        <taxon>Xylariomycetidae</taxon>
        <taxon>Amphisphaeriales</taxon>
        <taxon>Sporocadaceae</taxon>
        <taxon>Seiridium</taxon>
    </lineage>
</organism>
<dbReference type="EMBL" id="JARVKF010000441">
    <property type="protein sequence ID" value="KAK9413173.1"/>
    <property type="molecule type" value="Genomic_DNA"/>
</dbReference>
<keyword evidence="2" id="KW-1185">Reference proteome</keyword>
<evidence type="ECO:0000313" key="2">
    <source>
        <dbReference type="Proteomes" id="UP001408356"/>
    </source>
</evidence>
<dbReference type="Proteomes" id="UP001408356">
    <property type="component" value="Unassembled WGS sequence"/>
</dbReference>
<name>A0ABR2UFA6_9PEZI</name>
<proteinExistence type="predicted"/>